<feature type="compositionally biased region" description="Low complexity" evidence="1">
    <location>
        <begin position="103"/>
        <end position="122"/>
    </location>
</feature>
<keyword evidence="2" id="KW-0813">Transport</keyword>
<dbReference type="AlphaFoldDB" id="A0A6J4KP00"/>
<reference evidence="2" key="1">
    <citation type="submission" date="2020-02" db="EMBL/GenBank/DDBJ databases">
        <authorList>
            <person name="Meier V. D."/>
        </authorList>
    </citation>
    <scope>NUCLEOTIDE SEQUENCE</scope>
    <source>
        <strain evidence="2">AVDCRST_MAG07</strain>
    </source>
</reference>
<protein>
    <submittedName>
        <fullName evidence="2">Potassium channel beta chain</fullName>
    </submittedName>
</protein>
<keyword evidence="2" id="KW-0407">Ion channel</keyword>
<feature type="non-terminal residue" evidence="2">
    <location>
        <position position="1"/>
    </location>
</feature>
<organism evidence="2">
    <name type="scientific">uncultured Frankineae bacterium</name>
    <dbReference type="NCBI Taxonomy" id="437475"/>
    <lineage>
        <taxon>Bacteria</taxon>
        <taxon>Bacillati</taxon>
        <taxon>Actinomycetota</taxon>
        <taxon>Actinomycetes</taxon>
        <taxon>Frankiales</taxon>
        <taxon>environmental samples</taxon>
    </lineage>
</organism>
<feature type="region of interest" description="Disordered" evidence="1">
    <location>
        <begin position="1"/>
        <end position="333"/>
    </location>
</feature>
<feature type="compositionally biased region" description="Basic and acidic residues" evidence="1">
    <location>
        <begin position="321"/>
        <end position="333"/>
    </location>
</feature>
<feature type="compositionally biased region" description="Low complexity" evidence="1">
    <location>
        <begin position="263"/>
        <end position="276"/>
    </location>
</feature>
<feature type="compositionally biased region" description="Basic and acidic residues" evidence="1">
    <location>
        <begin position="71"/>
        <end position="102"/>
    </location>
</feature>
<evidence type="ECO:0000256" key="1">
    <source>
        <dbReference type="SAM" id="MobiDB-lite"/>
    </source>
</evidence>
<dbReference type="EMBL" id="CADCUB010000018">
    <property type="protein sequence ID" value="CAA9308258.1"/>
    <property type="molecule type" value="Genomic_DNA"/>
</dbReference>
<feature type="non-terminal residue" evidence="2">
    <location>
        <position position="333"/>
    </location>
</feature>
<sequence length="333" mass="36263">GVPAPGAQRHEGLGDQLRQLADARVAGRGRSGHRLRQGGARGRHHDLRHRRRLRRHARRDGPRRGAQGRAPRVDRAVHEGLLAHRARAERPRPVAQAHHGELPRLPAAAADRLRRPLPGAPLRLRDPPRGDAARLRRPGARRQGALHRGLGVEGQRDRGGAGDRRPDGPGPDRVVPAAVLHALAGDRGRGRAAVRARGHRPDRLVTDRAGRPDRQVPAGAGPARGLAGHRHDRRRQDDRPLAARRRAGEGAAAQAPRRRRRAQPGAAGRRLGAAEPQRVLGDRRRVTARAGARQRRCGRCAPGGRPDGARRRGAAGRRRDRPGPDREPRDAAL</sequence>
<feature type="compositionally biased region" description="Basic and acidic residues" evidence="1">
    <location>
        <begin position="199"/>
        <end position="214"/>
    </location>
</feature>
<gene>
    <name evidence="2" type="ORF">AVDCRST_MAG07-429</name>
</gene>
<feature type="compositionally biased region" description="Basic residues" evidence="1">
    <location>
        <begin position="30"/>
        <end position="58"/>
    </location>
</feature>
<proteinExistence type="predicted"/>
<dbReference type="GO" id="GO:0034220">
    <property type="term" value="P:monoatomic ion transmembrane transport"/>
    <property type="evidence" value="ECO:0007669"/>
    <property type="project" value="UniProtKB-KW"/>
</dbReference>
<evidence type="ECO:0000313" key="2">
    <source>
        <dbReference type="EMBL" id="CAA9308258.1"/>
    </source>
</evidence>
<accession>A0A6J4KP00</accession>
<feature type="compositionally biased region" description="Low complexity" evidence="1">
    <location>
        <begin position="217"/>
        <end position="226"/>
    </location>
</feature>
<keyword evidence="2" id="KW-0406">Ion transport</keyword>
<name>A0A6J4KP00_9ACTN</name>
<feature type="compositionally biased region" description="Basic residues" evidence="1">
    <location>
        <begin position="311"/>
        <end position="320"/>
    </location>
</feature>
<feature type="compositionally biased region" description="Basic and acidic residues" evidence="1">
    <location>
        <begin position="154"/>
        <end position="167"/>
    </location>
</feature>
<feature type="compositionally biased region" description="Basic and acidic residues" evidence="1">
    <location>
        <begin position="123"/>
        <end position="134"/>
    </location>
</feature>